<feature type="compositionally biased region" description="Basic residues" evidence="1">
    <location>
        <begin position="231"/>
        <end position="247"/>
    </location>
</feature>
<reference evidence="2" key="1">
    <citation type="submission" date="2020-11" db="EMBL/GenBank/DDBJ databases">
        <authorList>
            <person name="Tran Van P."/>
        </authorList>
    </citation>
    <scope>NUCLEOTIDE SEQUENCE</scope>
</reference>
<sequence length="314" mass="35051">MLHAARRASSKRREVIEEMKKKESEDANRSKTTLETVNKLEAKKRKLLQQAEEEASALQTEIDLEKKRLKQMCRPFREIAGEKDKQVGRVERSVKGVTATRELRWEVGSPWGGSVQFEELILTGMSMSGQPSSESSERTTNGEKLSKKEGNLDCGGQKPKESKTSRRTTSLLNLFMSNSQGSKECSGNPEGGSLPTSAPTSPTGRQGTEVPSNGHASSLARNPLRGSKWFLRSRRDKRKEKKSKKKKDGSDSMSNKEDKSDVDDKEERGKSDTPTPEVDEEGYCIRPKVENWENDKASFYSSSDTDSGKNIIVE</sequence>
<gene>
    <name evidence="2" type="ORF">TMSB3V08_LOCUS3751</name>
</gene>
<feature type="compositionally biased region" description="Polar residues" evidence="1">
    <location>
        <begin position="194"/>
        <end position="220"/>
    </location>
</feature>
<feature type="compositionally biased region" description="Polar residues" evidence="1">
    <location>
        <begin position="167"/>
        <end position="185"/>
    </location>
</feature>
<feature type="region of interest" description="Disordered" evidence="1">
    <location>
        <begin position="1"/>
        <end position="32"/>
    </location>
</feature>
<evidence type="ECO:0000256" key="1">
    <source>
        <dbReference type="SAM" id="MobiDB-lite"/>
    </source>
</evidence>
<protein>
    <submittedName>
        <fullName evidence="2">Uncharacterized protein</fullName>
    </submittedName>
</protein>
<evidence type="ECO:0000313" key="2">
    <source>
        <dbReference type="EMBL" id="CAD7426883.1"/>
    </source>
</evidence>
<feature type="compositionally biased region" description="Basic residues" evidence="1">
    <location>
        <begin position="1"/>
        <end position="10"/>
    </location>
</feature>
<feature type="compositionally biased region" description="Basic and acidic residues" evidence="1">
    <location>
        <begin position="11"/>
        <end position="29"/>
    </location>
</feature>
<proteinExistence type="predicted"/>
<organism evidence="2">
    <name type="scientific">Timema monikensis</name>
    <dbReference type="NCBI Taxonomy" id="170555"/>
    <lineage>
        <taxon>Eukaryota</taxon>
        <taxon>Metazoa</taxon>
        <taxon>Ecdysozoa</taxon>
        <taxon>Arthropoda</taxon>
        <taxon>Hexapoda</taxon>
        <taxon>Insecta</taxon>
        <taxon>Pterygota</taxon>
        <taxon>Neoptera</taxon>
        <taxon>Polyneoptera</taxon>
        <taxon>Phasmatodea</taxon>
        <taxon>Timematodea</taxon>
        <taxon>Timematoidea</taxon>
        <taxon>Timematidae</taxon>
        <taxon>Timema</taxon>
    </lineage>
</organism>
<feature type="compositionally biased region" description="Basic and acidic residues" evidence="1">
    <location>
        <begin position="248"/>
        <end position="259"/>
    </location>
</feature>
<feature type="compositionally biased region" description="Basic and acidic residues" evidence="1">
    <location>
        <begin position="287"/>
        <end position="296"/>
    </location>
</feature>
<accession>A0A7R9HLM8</accession>
<feature type="compositionally biased region" description="Basic and acidic residues" evidence="1">
    <location>
        <begin position="135"/>
        <end position="151"/>
    </location>
</feature>
<dbReference type="AlphaFoldDB" id="A0A7R9HLM8"/>
<dbReference type="EMBL" id="OB793300">
    <property type="protein sequence ID" value="CAD7426883.1"/>
    <property type="molecule type" value="Genomic_DNA"/>
</dbReference>
<feature type="region of interest" description="Disordered" evidence="1">
    <location>
        <begin position="125"/>
        <end position="314"/>
    </location>
</feature>
<name>A0A7R9HLM8_9NEOP</name>
<feature type="compositionally biased region" description="Low complexity" evidence="1">
    <location>
        <begin position="125"/>
        <end position="134"/>
    </location>
</feature>